<organism evidence="1 2">
    <name type="scientific">Sedimentibacter hydroxybenzoicus DSM 7310</name>
    <dbReference type="NCBI Taxonomy" id="1123245"/>
    <lineage>
        <taxon>Bacteria</taxon>
        <taxon>Bacillati</taxon>
        <taxon>Bacillota</taxon>
        <taxon>Tissierellia</taxon>
        <taxon>Sedimentibacter</taxon>
    </lineage>
</organism>
<dbReference type="RefSeq" id="WP_179237096.1">
    <property type="nucleotide sequence ID" value="NZ_JACBNQ010000002.1"/>
</dbReference>
<proteinExistence type="predicted"/>
<dbReference type="EMBL" id="JACBNQ010000002">
    <property type="protein sequence ID" value="NYB73419.1"/>
    <property type="molecule type" value="Genomic_DNA"/>
</dbReference>
<protein>
    <submittedName>
        <fullName evidence="1">Uncharacterized protein</fullName>
    </submittedName>
</protein>
<reference evidence="1" key="1">
    <citation type="submission" date="2020-07" db="EMBL/GenBank/DDBJ databases">
        <title>Genomic analysis of a strain of Sedimentibacter Hydroxybenzoicus DSM7310.</title>
        <authorList>
            <person name="Ma S."/>
        </authorList>
    </citation>
    <scope>NUCLEOTIDE SEQUENCE</scope>
    <source>
        <strain evidence="1">DSM 7310</strain>
    </source>
</reference>
<accession>A0A974GVJ4</accession>
<evidence type="ECO:0000313" key="2">
    <source>
        <dbReference type="Proteomes" id="UP000611629"/>
    </source>
</evidence>
<name>A0A974GVJ4_SEDHY</name>
<dbReference type="Proteomes" id="UP000611629">
    <property type="component" value="Unassembled WGS sequence"/>
</dbReference>
<comment type="caution">
    <text evidence="1">The sequence shown here is derived from an EMBL/GenBank/DDBJ whole genome shotgun (WGS) entry which is preliminary data.</text>
</comment>
<sequence>MLERLLMAGEKYYFMHKEVTIIKVWDCFHLAEIKELISQRSLLVDICTLTINPNYTNSISLRLFLEEENECSEFY</sequence>
<evidence type="ECO:0000313" key="1">
    <source>
        <dbReference type="EMBL" id="NYB73419.1"/>
    </source>
</evidence>
<keyword evidence="2" id="KW-1185">Reference proteome</keyword>
<gene>
    <name evidence="1" type="ORF">HZF24_04615</name>
</gene>
<dbReference type="AlphaFoldDB" id="A0A974GVJ4"/>